<organism evidence="3 4">
    <name type="scientific">Parachaetomium inaequale</name>
    <dbReference type="NCBI Taxonomy" id="2588326"/>
    <lineage>
        <taxon>Eukaryota</taxon>
        <taxon>Fungi</taxon>
        <taxon>Dikarya</taxon>
        <taxon>Ascomycota</taxon>
        <taxon>Pezizomycotina</taxon>
        <taxon>Sordariomycetes</taxon>
        <taxon>Sordariomycetidae</taxon>
        <taxon>Sordariales</taxon>
        <taxon>Chaetomiaceae</taxon>
        <taxon>Parachaetomium</taxon>
    </lineage>
</organism>
<accession>A0AAN6SRW7</accession>
<feature type="compositionally biased region" description="Basic residues" evidence="1">
    <location>
        <begin position="51"/>
        <end position="60"/>
    </location>
</feature>
<evidence type="ECO:0000313" key="3">
    <source>
        <dbReference type="EMBL" id="KAK4040040.1"/>
    </source>
</evidence>
<feature type="compositionally biased region" description="Pro residues" evidence="1">
    <location>
        <begin position="106"/>
        <end position="116"/>
    </location>
</feature>
<dbReference type="EMBL" id="MU854385">
    <property type="protein sequence ID" value="KAK4040040.1"/>
    <property type="molecule type" value="Genomic_DNA"/>
</dbReference>
<comment type="caution">
    <text evidence="3">The sequence shown here is derived from an EMBL/GenBank/DDBJ whole genome shotgun (WGS) entry which is preliminary data.</text>
</comment>
<dbReference type="InterPro" id="IPR048743">
    <property type="entry name" value="AME1"/>
</dbReference>
<proteinExistence type="predicted"/>
<feature type="compositionally biased region" description="Low complexity" evidence="1">
    <location>
        <begin position="87"/>
        <end position="96"/>
    </location>
</feature>
<feature type="compositionally biased region" description="Basic and acidic residues" evidence="1">
    <location>
        <begin position="34"/>
        <end position="48"/>
    </location>
</feature>
<protein>
    <recommendedName>
        <fullName evidence="2">Inner kinetochore subunit AME1 domain-containing protein</fullName>
    </recommendedName>
</protein>
<evidence type="ECO:0000259" key="2">
    <source>
        <dbReference type="Pfam" id="PF20994"/>
    </source>
</evidence>
<feature type="compositionally biased region" description="Basic residues" evidence="1">
    <location>
        <begin position="123"/>
        <end position="139"/>
    </location>
</feature>
<evidence type="ECO:0000313" key="4">
    <source>
        <dbReference type="Proteomes" id="UP001303115"/>
    </source>
</evidence>
<keyword evidence="4" id="KW-1185">Reference proteome</keyword>
<feature type="region of interest" description="Disordered" evidence="1">
    <location>
        <begin position="1"/>
        <end position="175"/>
    </location>
</feature>
<reference evidence="4" key="1">
    <citation type="journal article" date="2023" name="Mol. Phylogenet. Evol.">
        <title>Genome-scale phylogeny and comparative genomics of the fungal order Sordariales.</title>
        <authorList>
            <person name="Hensen N."/>
            <person name="Bonometti L."/>
            <person name="Westerberg I."/>
            <person name="Brannstrom I.O."/>
            <person name="Guillou S."/>
            <person name="Cros-Aarteil S."/>
            <person name="Calhoun S."/>
            <person name="Haridas S."/>
            <person name="Kuo A."/>
            <person name="Mondo S."/>
            <person name="Pangilinan J."/>
            <person name="Riley R."/>
            <person name="LaButti K."/>
            <person name="Andreopoulos B."/>
            <person name="Lipzen A."/>
            <person name="Chen C."/>
            <person name="Yan M."/>
            <person name="Daum C."/>
            <person name="Ng V."/>
            <person name="Clum A."/>
            <person name="Steindorff A."/>
            <person name="Ohm R.A."/>
            <person name="Martin F."/>
            <person name="Silar P."/>
            <person name="Natvig D.O."/>
            <person name="Lalanne C."/>
            <person name="Gautier V."/>
            <person name="Ament-Velasquez S.L."/>
            <person name="Kruys A."/>
            <person name="Hutchinson M.I."/>
            <person name="Powell A.J."/>
            <person name="Barry K."/>
            <person name="Miller A.N."/>
            <person name="Grigoriev I.V."/>
            <person name="Debuchy R."/>
            <person name="Gladieux P."/>
            <person name="Hiltunen Thoren M."/>
            <person name="Johannesson H."/>
        </authorList>
    </citation>
    <scope>NUCLEOTIDE SEQUENCE [LARGE SCALE GENOMIC DNA]</scope>
    <source>
        <strain evidence="4">CBS 284.82</strain>
    </source>
</reference>
<sequence>MEEEEEGEEEEVVEESTVQPEEASGEEVQEVEEQEAKEAQEVGEKEAAQRLGRKHPRRSLRAPSPELGSGVAEESPAPKRRRRREAASPAQQQQPAKKARVGRPPKSQPSPPPEPQPQTRAQPKPKPKPKAKRQPRKSKAANDEDGERPSGSVPVTIQRFTRPRRAADAADGEDEPIADLINEEIPFANRGGVNAVDVLSKLCEELIEAYMDKLEERGRAAEDAATRREQKTMYRALEAFQEELRTRLLEHTIALDTLHSLRKRVRAAQKEKFTLRDEILRIRAEREQVALRMDAIRIRHEADSKEALRHISLSSAMHDIDMAVEKGQAAPELSPAEQKKADLANLELLISRVADQACTRSDGGGTLKQIREFNAFLERAAAVLEGR</sequence>
<dbReference type="Proteomes" id="UP001303115">
    <property type="component" value="Unassembled WGS sequence"/>
</dbReference>
<name>A0AAN6SRW7_9PEZI</name>
<gene>
    <name evidence="3" type="ORF">C8A01DRAFT_16023</name>
</gene>
<feature type="compositionally biased region" description="Acidic residues" evidence="1">
    <location>
        <begin position="1"/>
        <end position="14"/>
    </location>
</feature>
<feature type="domain" description="Inner kinetochore subunit AME1" evidence="2">
    <location>
        <begin position="189"/>
        <end position="379"/>
    </location>
</feature>
<evidence type="ECO:0000256" key="1">
    <source>
        <dbReference type="SAM" id="MobiDB-lite"/>
    </source>
</evidence>
<dbReference type="AlphaFoldDB" id="A0AAN6SRW7"/>
<feature type="compositionally biased region" description="Acidic residues" evidence="1">
    <location>
        <begin position="23"/>
        <end position="33"/>
    </location>
</feature>
<dbReference type="Pfam" id="PF20994">
    <property type="entry name" value="CENPU"/>
    <property type="match status" value="1"/>
</dbReference>